<evidence type="ECO:0000256" key="1">
    <source>
        <dbReference type="ARBA" id="ARBA00023016"/>
    </source>
</evidence>
<dbReference type="CDD" id="cd03141">
    <property type="entry name" value="GATase1_Hsp31_like"/>
    <property type="match status" value="1"/>
</dbReference>
<dbReference type="GO" id="GO:0019172">
    <property type="term" value="F:glyoxalase III activity"/>
    <property type="evidence" value="ECO:0007669"/>
    <property type="project" value="TreeGrafter"/>
</dbReference>
<dbReference type="Gene3D" id="3.40.50.880">
    <property type="match status" value="1"/>
</dbReference>
<comment type="similarity">
    <text evidence="3">Belongs to the peptidase C56 family. HSP31-like subfamily.</text>
</comment>
<dbReference type="RefSeq" id="WP_201919628.1">
    <property type="nucleotide sequence ID" value="NZ_BAABAX010000005.1"/>
</dbReference>
<reference evidence="5" key="1">
    <citation type="submission" date="2021-01" db="EMBL/GenBank/DDBJ databases">
        <authorList>
            <person name="Zhong Y.L."/>
        </authorList>
    </citation>
    <scope>NUCLEOTIDE SEQUENCE</scope>
    <source>
        <strain evidence="5">KCTC 23302</strain>
    </source>
</reference>
<sequence>MKNLNVLIVTTSHNQLGNTGEKTGVWLEELAGPYYRYLDQDASVTLASIKGGEIPLDPKSELEEWQTEFTKRFYKDEAALSSIKNTKKITEIDPANFDILFFPGGHGPMWDLGDNNEVAQLINEFDKKEKPIGLVCHGVVALKGVKNESGNSFVKGKRVTSFTNSEEEAVGLTQVVPFLLEDALVEEGAIYVKGEDWSDFVIEDGNLITGQNPQSSVSAAQRTIELTVVK</sequence>
<organism evidence="5 6">
    <name type="scientific">Aquimarina mytili</name>
    <dbReference type="NCBI Taxonomy" id="874423"/>
    <lineage>
        <taxon>Bacteria</taxon>
        <taxon>Pseudomonadati</taxon>
        <taxon>Bacteroidota</taxon>
        <taxon>Flavobacteriia</taxon>
        <taxon>Flavobacteriales</taxon>
        <taxon>Flavobacteriaceae</taxon>
        <taxon>Aquimarina</taxon>
    </lineage>
</organism>
<dbReference type="GO" id="GO:0005737">
    <property type="term" value="C:cytoplasm"/>
    <property type="evidence" value="ECO:0007669"/>
    <property type="project" value="TreeGrafter"/>
</dbReference>
<dbReference type="Pfam" id="PF01965">
    <property type="entry name" value="DJ-1_PfpI"/>
    <property type="match status" value="1"/>
</dbReference>
<evidence type="ECO:0000313" key="6">
    <source>
        <dbReference type="Proteomes" id="UP000651057"/>
    </source>
</evidence>
<dbReference type="InterPro" id="IPR002818">
    <property type="entry name" value="DJ-1/PfpI"/>
</dbReference>
<evidence type="ECO:0000313" key="5">
    <source>
        <dbReference type="EMBL" id="MBL0684056.1"/>
    </source>
</evidence>
<keyword evidence="2" id="KW-0456">Lyase</keyword>
<dbReference type="PANTHER" id="PTHR48094">
    <property type="entry name" value="PROTEIN/NUCLEIC ACID DEGLYCASE DJ-1-RELATED"/>
    <property type="match status" value="1"/>
</dbReference>
<dbReference type="EMBL" id="JAERQJ010000003">
    <property type="protein sequence ID" value="MBL0684056.1"/>
    <property type="molecule type" value="Genomic_DNA"/>
</dbReference>
<keyword evidence="1" id="KW-0346">Stress response</keyword>
<keyword evidence="5" id="KW-0315">Glutamine amidotransferase</keyword>
<dbReference type="InterPro" id="IPR050325">
    <property type="entry name" value="Prot/Nucl_acid_deglycase"/>
</dbReference>
<dbReference type="PANTHER" id="PTHR48094:SF11">
    <property type="entry name" value="GLUTATHIONE-INDEPENDENT GLYOXALASE HSP31-RELATED"/>
    <property type="match status" value="1"/>
</dbReference>
<dbReference type="GO" id="GO:0019243">
    <property type="term" value="P:methylglyoxal catabolic process to D-lactate via S-lactoyl-glutathione"/>
    <property type="evidence" value="ECO:0007669"/>
    <property type="project" value="TreeGrafter"/>
</dbReference>
<dbReference type="InterPro" id="IPR029062">
    <property type="entry name" value="Class_I_gatase-like"/>
</dbReference>
<accession>A0A937DBP6</accession>
<evidence type="ECO:0000256" key="2">
    <source>
        <dbReference type="ARBA" id="ARBA00023239"/>
    </source>
</evidence>
<comment type="caution">
    <text evidence="5">The sequence shown here is derived from an EMBL/GenBank/DDBJ whole genome shotgun (WGS) entry which is preliminary data.</text>
</comment>
<proteinExistence type="inferred from homology"/>
<name>A0A937DBP6_9FLAO</name>
<dbReference type="AlphaFoldDB" id="A0A937DBP6"/>
<dbReference type="Proteomes" id="UP000651057">
    <property type="component" value="Unassembled WGS sequence"/>
</dbReference>
<protein>
    <submittedName>
        <fullName evidence="5">Type 1 glutamine amidotransferase domain-containing protein</fullName>
    </submittedName>
</protein>
<evidence type="ECO:0000256" key="3">
    <source>
        <dbReference type="ARBA" id="ARBA00038493"/>
    </source>
</evidence>
<keyword evidence="6" id="KW-1185">Reference proteome</keyword>
<dbReference type="SUPFAM" id="SSF52317">
    <property type="entry name" value="Class I glutamine amidotransferase-like"/>
    <property type="match status" value="1"/>
</dbReference>
<feature type="domain" description="DJ-1/PfpI" evidence="4">
    <location>
        <begin position="82"/>
        <end position="222"/>
    </location>
</feature>
<gene>
    <name evidence="5" type="ORF">JJQ60_11045</name>
</gene>
<evidence type="ECO:0000259" key="4">
    <source>
        <dbReference type="Pfam" id="PF01965"/>
    </source>
</evidence>